<comment type="function">
    <text evidence="6">One of the primary rRNA binding proteins, it binds specifically to the 5'-end of 16S ribosomal RNA.</text>
</comment>
<dbReference type="PROSITE" id="PS00056">
    <property type="entry name" value="RIBOSOMAL_S17"/>
    <property type="match status" value="1"/>
</dbReference>
<dbReference type="GO" id="GO:0019843">
    <property type="term" value="F:rRNA binding"/>
    <property type="evidence" value="ECO:0007669"/>
    <property type="project" value="UniProtKB-UniRule"/>
</dbReference>
<name>A0AAW6TY48_9BACT</name>
<dbReference type="InterPro" id="IPR019979">
    <property type="entry name" value="Ribosomal_uS17_CS"/>
</dbReference>
<proteinExistence type="inferred from homology"/>
<accession>A0AAW6TY48</accession>
<evidence type="ECO:0000256" key="5">
    <source>
        <dbReference type="ARBA" id="ARBA00023274"/>
    </source>
</evidence>
<keyword evidence="4 6" id="KW-0689">Ribosomal protein</keyword>
<evidence type="ECO:0000256" key="6">
    <source>
        <dbReference type="HAMAP-Rule" id="MF_01345"/>
    </source>
</evidence>
<dbReference type="InterPro" id="IPR000266">
    <property type="entry name" value="Ribosomal_uS17"/>
</dbReference>
<comment type="caution">
    <text evidence="8">The sequence shown here is derived from an EMBL/GenBank/DDBJ whole genome shotgun (WGS) entry which is preliminary data.</text>
</comment>
<evidence type="ECO:0000256" key="7">
    <source>
        <dbReference type="RuleBase" id="RU003872"/>
    </source>
</evidence>
<dbReference type="InterPro" id="IPR019984">
    <property type="entry name" value="Ribosomal_uS17_bact/chlr"/>
</dbReference>
<comment type="similarity">
    <text evidence="1 6 7">Belongs to the universal ribosomal protein uS17 family.</text>
</comment>
<dbReference type="GO" id="GO:0003735">
    <property type="term" value="F:structural constituent of ribosome"/>
    <property type="evidence" value="ECO:0007669"/>
    <property type="project" value="UniProtKB-UniRule"/>
</dbReference>
<gene>
    <name evidence="6 8" type="primary">rpsQ</name>
    <name evidence="8" type="ORF">QJ522_08970</name>
</gene>
<dbReference type="EMBL" id="JASCXX010000009">
    <property type="protein sequence ID" value="MDI6449174.1"/>
    <property type="molecule type" value="Genomic_DNA"/>
</dbReference>
<reference evidence="8" key="1">
    <citation type="submission" date="2023-05" db="EMBL/GenBank/DDBJ databases">
        <title>Anaerotaeda fermentans gen. nov., sp. nov., a novel anaerobic planctomycete of the new family within the order Sedimentisphaerales isolated from Taman Peninsula, Russia.</title>
        <authorList>
            <person name="Khomyakova M.A."/>
            <person name="Merkel A.Y."/>
            <person name="Slobodkin A.I."/>
        </authorList>
    </citation>
    <scope>NUCLEOTIDE SEQUENCE</scope>
    <source>
        <strain evidence="8">M17dextr</strain>
    </source>
</reference>
<dbReference type="Gene3D" id="2.40.50.140">
    <property type="entry name" value="Nucleic acid-binding proteins"/>
    <property type="match status" value="1"/>
</dbReference>
<evidence type="ECO:0000256" key="3">
    <source>
        <dbReference type="ARBA" id="ARBA00022884"/>
    </source>
</evidence>
<dbReference type="AlphaFoldDB" id="A0AAW6TY48"/>
<dbReference type="CDD" id="cd00364">
    <property type="entry name" value="Ribosomal_uS17"/>
    <property type="match status" value="1"/>
</dbReference>
<dbReference type="Proteomes" id="UP001431776">
    <property type="component" value="Unassembled WGS sequence"/>
</dbReference>
<dbReference type="RefSeq" id="WP_349244582.1">
    <property type="nucleotide sequence ID" value="NZ_JASCXX010000009.1"/>
</dbReference>
<dbReference type="PANTHER" id="PTHR10744">
    <property type="entry name" value="40S RIBOSOMAL PROTEIN S11 FAMILY MEMBER"/>
    <property type="match status" value="1"/>
</dbReference>
<keyword evidence="9" id="KW-1185">Reference proteome</keyword>
<dbReference type="Pfam" id="PF00366">
    <property type="entry name" value="Ribosomal_S17"/>
    <property type="match status" value="1"/>
</dbReference>
<sequence>METKKEPRTLTGFVSSKSGIKSIRVTIEYKVKHPKYGKYVGRRSKLAVHDERNDCGVGDLVEIAECRPLSKTKSWRVVRVVQKAVTV</sequence>
<keyword evidence="3 6" id="KW-0694">RNA-binding</keyword>
<dbReference type="HAMAP" id="MF_01345_B">
    <property type="entry name" value="Ribosomal_uS17_B"/>
    <property type="match status" value="1"/>
</dbReference>
<evidence type="ECO:0000256" key="4">
    <source>
        <dbReference type="ARBA" id="ARBA00022980"/>
    </source>
</evidence>
<keyword evidence="2 6" id="KW-0699">rRNA-binding</keyword>
<evidence type="ECO:0000256" key="1">
    <source>
        <dbReference type="ARBA" id="ARBA00010254"/>
    </source>
</evidence>
<keyword evidence="5 6" id="KW-0687">Ribonucleoprotein</keyword>
<comment type="subunit">
    <text evidence="6">Part of the 30S ribosomal subunit.</text>
</comment>
<dbReference type="SUPFAM" id="SSF50249">
    <property type="entry name" value="Nucleic acid-binding proteins"/>
    <property type="match status" value="1"/>
</dbReference>
<evidence type="ECO:0000313" key="9">
    <source>
        <dbReference type="Proteomes" id="UP001431776"/>
    </source>
</evidence>
<dbReference type="GO" id="GO:0006412">
    <property type="term" value="P:translation"/>
    <property type="evidence" value="ECO:0007669"/>
    <property type="project" value="UniProtKB-UniRule"/>
</dbReference>
<evidence type="ECO:0000313" key="8">
    <source>
        <dbReference type="EMBL" id="MDI6449174.1"/>
    </source>
</evidence>
<dbReference type="GO" id="GO:0022627">
    <property type="term" value="C:cytosolic small ribosomal subunit"/>
    <property type="evidence" value="ECO:0007669"/>
    <property type="project" value="UniProtKB-UniRule"/>
</dbReference>
<dbReference type="PANTHER" id="PTHR10744:SF1">
    <property type="entry name" value="SMALL RIBOSOMAL SUBUNIT PROTEIN US17M"/>
    <property type="match status" value="1"/>
</dbReference>
<dbReference type="NCBIfam" id="NF004123">
    <property type="entry name" value="PRK05610.1"/>
    <property type="match status" value="1"/>
</dbReference>
<protein>
    <recommendedName>
        <fullName evidence="6">Small ribosomal subunit protein uS17</fullName>
    </recommendedName>
</protein>
<dbReference type="PRINTS" id="PR00973">
    <property type="entry name" value="RIBOSOMALS17"/>
</dbReference>
<evidence type="ECO:0000256" key="2">
    <source>
        <dbReference type="ARBA" id="ARBA00022730"/>
    </source>
</evidence>
<dbReference type="NCBIfam" id="TIGR03635">
    <property type="entry name" value="uS17_bact"/>
    <property type="match status" value="1"/>
</dbReference>
<organism evidence="8 9">
    <name type="scientific">Anaerobaca lacustris</name>
    <dbReference type="NCBI Taxonomy" id="3044600"/>
    <lineage>
        <taxon>Bacteria</taxon>
        <taxon>Pseudomonadati</taxon>
        <taxon>Planctomycetota</taxon>
        <taxon>Phycisphaerae</taxon>
        <taxon>Sedimentisphaerales</taxon>
        <taxon>Anaerobacaceae</taxon>
        <taxon>Anaerobaca</taxon>
    </lineage>
</organism>
<dbReference type="InterPro" id="IPR012340">
    <property type="entry name" value="NA-bd_OB-fold"/>
</dbReference>